<dbReference type="Proteomes" id="UP000823775">
    <property type="component" value="Unassembled WGS sequence"/>
</dbReference>
<sequence>CHGIKRSQKKGSGDPNKGLKWLQKGTKGSSSSAAKGTPARRFKAKVVEPDVLNWFNAQKKAKYAPETWIGE</sequence>
<gene>
    <name evidence="2" type="ORF">HAX54_041785</name>
</gene>
<feature type="region of interest" description="Disordered" evidence="1">
    <location>
        <begin position="1"/>
        <end position="41"/>
    </location>
</feature>
<comment type="caution">
    <text evidence="2">The sequence shown here is derived from an EMBL/GenBank/DDBJ whole genome shotgun (WGS) entry which is preliminary data.</text>
</comment>
<evidence type="ECO:0000313" key="3">
    <source>
        <dbReference type="Proteomes" id="UP000823775"/>
    </source>
</evidence>
<feature type="non-terminal residue" evidence="2">
    <location>
        <position position="71"/>
    </location>
</feature>
<feature type="non-terminal residue" evidence="2">
    <location>
        <position position="1"/>
    </location>
</feature>
<reference evidence="2 3" key="1">
    <citation type="journal article" date="2021" name="BMC Genomics">
        <title>Datura genome reveals duplications of psychoactive alkaloid biosynthetic genes and high mutation rate following tissue culture.</title>
        <authorList>
            <person name="Rajewski A."/>
            <person name="Carter-House D."/>
            <person name="Stajich J."/>
            <person name="Litt A."/>
        </authorList>
    </citation>
    <scope>NUCLEOTIDE SEQUENCE [LARGE SCALE GENOMIC DNA]</scope>
    <source>
        <strain evidence="2">AR-01</strain>
    </source>
</reference>
<dbReference type="EMBL" id="JACEIK010000606">
    <property type="protein sequence ID" value="MCD7459730.1"/>
    <property type="molecule type" value="Genomic_DNA"/>
</dbReference>
<name>A0ABS8SLT0_DATST</name>
<feature type="compositionally biased region" description="Low complexity" evidence="1">
    <location>
        <begin position="24"/>
        <end position="37"/>
    </location>
</feature>
<organism evidence="2 3">
    <name type="scientific">Datura stramonium</name>
    <name type="common">Jimsonweed</name>
    <name type="synonym">Common thornapple</name>
    <dbReference type="NCBI Taxonomy" id="4076"/>
    <lineage>
        <taxon>Eukaryota</taxon>
        <taxon>Viridiplantae</taxon>
        <taxon>Streptophyta</taxon>
        <taxon>Embryophyta</taxon>
        <taxon>Tracheophyta</taxon>
        <taxon>Spermatophyta</taxon>
        <taxon>Magnoliopsida</taxon>
        <taxon>eudicotyledons</taxon>
        <taxon>Gunneridae</taxon>
        <taxon>Pentapetalae</taxon>
        <taxon>asterids</taxon>
        <taxon>lamiids</taxon>
        <taxon>Solanales</taxon>
        <taxon>Solanaceae</taxon>
        <taxon>Solanoideae</taxon>
        <taxon>Datureae</taxon>
        <taxon>Datura</taxon>
    </lineage>
</organism>
<evidence type="ECO:0000256" key="1">
    <source>
        <dbReference type="SAM" id="MobiDB-lite"/>
    </source>
</evidence>
<keyword evidence="3" id="KW-1185">Reference proteome</keyword>
<protein>
    <submittedName>
        <fullName evidence="2">Uncharacterized protein</fullName>
    </submittedName>
</protein>
<accession>A0ABS8SLT0</accession>
<evidence type="ECO:0000313" key="2">
    <source>
        <dbReference type="EMBL" id="MCD7459730.1"/>
    </source>
</evidence>
<proteinExistence type="predicted"/>